<evidence type="ECO:0000259" key="1">
    <source>
        <dbReference type="SMART" id="SM01321"/>
    </source>
</evidence>
<dbReference type="GO" id="GO:0004803">
    <property type="term" value="F:transposase activity"/>
    <property type="evidence" value="ECO:0007669"/>
    <property type="project" value="InterPro"/>
</dbReference>
<dbReference type="EMBL" id="MHSS01000009">
    <property type="protein sequence ID" value="OHA48067.1"/>
    <property type="molecule type" value="Genomic_DNA"/>
</dbReference>
<gene>
    <name evidence="2" type="ORF">A2806_03860</name>
</gene>
<feature type="domain" description="Transposase IS200-like" evidence="1">
    <location>
        <begin position="8"/>
        <end position="147"/>
    </location>
</feature>
<organism evidence="2 3">
    <name type="scientific">Candidatus Terrybacteria bacterium RIFCSPHIGHO2_01_FULL_48_17</name>
    <dbReference type="NCBI Taxonomy" id="1802362"/>
    <lineage>
        <taxon>Bacteria</taxon>
        <taxon>Candidatus Terryibacteriota</taxon>
    </lineage>
</organism>
<proteinExistence type="predicted"/>
<sequence length="233" mass="27997">MAQRPPFTNGEFYHIYNRGVEKRKIFLDKKDYFRFLHDLFEFNDADETLNLNYYYYGSPTTIVERRPRKLLVDVLAFALMPNHYHLLLRQRRENGISKFLQKLAGGYTRYFNEKRERSGVLFQGKFKAKHINDDRYLRHLLLYLHTNPVDIFQKNWKRAGITHAARALRFLERYRWSSYPDYLGIKNFPSVINLELVDEFGLPKGKEQQKIMVEWLGAPGQKMQNVFDFTFDH</sequence>
<dbReference type="PANTHER" id="PTHR34322">
    <property type="entry name" value="TRANSPOSASE, Y1_TNP DOMAIN-CONTAINING"/>
    <property type="match status" value="1"/>
</dbReference>
<dbReference type="Proteomes" id="UP000177629">
    <property type="component" value="Unassembled WGS sequence"/>
</dbReference>
<dbReference type="AlphaFoldDB" id="A0A1G2PIE7"/>
<name>A0A1G2PIE7_9BACT</name>
<comment type="caution">
    <text evidence="2">The sequence shown here is derived from an EMBL/GenBank/DDBJ whole genome shotgun (WGS) entry which is preliminary data.</text>
</comment>
<dbReference type="Pfam" id="PF01797">
    <property type="entry name" value="Y1_Tnp"/>
    <property type="match status" value="1"/>
</dbReference>
<dbReference type="SUPFAM" id="SSF143422">
    <property type="entry name" value="Transposase IS200-like"/>
    <property type="match status" value="1"/>
</dbReference>
<reference evidence="2 3" key="1">
    <citation type="journal article" date="2016" name="Nat. Commun.">
        <title>Thousands of microbial genomes shed light on interconnected biogeochemical processes in an aquifer system.</title>
        <authorList>
            <person name="Anantharaman K."/>
            <person name="Brown C.T."/>
            <person name="Hug L.A."/>
            <person name="Sharon I."/>
            <person name="Castelle C.J."/>
            <person name="Probst A.J."/>
            <person name="Thomas B.C."/>
            <person name="Singh A."/>
            <person name="Wilkins M.J."/>
            <person name="Karaoz U."/>
            <person name="Brodie E.L."/>
            <person name="Williams K.H."/>
            <person name="Hubbard S.S."/>
            <person name="Banfield J.F."/>
        </authorList>
    </citation>
    <scope>NUCLEOTIDE SEQUENCE [LARGE SCALE GENOMIC DNA]</scope>
</reference>
<dbReference type="GO" id="GO:0006313">
    <property type="term" value="P:DNA transposition"/>
    <property type="evidence" value="ECO:0007669"/>
    <property type="project" value="InterPro"/>
</dbReference>
<evidence type="ECO:0000313" key="3">
    <source>
        <dbReference type="Proteomes" id="UP000177629"/>
    </source>
</evidence>
<dbReference type="SMART" id="SM01321">
    <property type="entry name" value="Y1_Tnp"/>
    <property type="match status" value="1"/>
</dbReference>
<dbReference type="InterPro" id="IPR002686">
    <property type="entry name" value="Transposase_17"/>
</dbReference>
<accession>A0A1G2PIE7</accession>
<evidence type="ECO:0000313" key="2">
    <source>
        <dbReference type="EMBL" id="OHA48067.1"/>
    </source>
</evidence>
<dbReference type="PANTHER" id="PTHR34322:SF2">
    <property type="entry name" value="TRANSPOSASE IS200-LIKE DOMAIN-CONTAINING PROTEIN"/>
    <property type="match status" value="1"/>
</dbReference>
<protein>
    <recommendedName>
        <fullName evidence="1">Transposase IS200-like domain-containing protein</fullName>
    </recommendedName>
</protein>
<dbReference type="GO" id="GO:0003677">
    <property type="term" value="F:DNA binding"/>
    <property type="evidence" value="ECO:0007669"/>
    <property type="project" value="InterPro"/>
</dbReference>
<dbReference type="InterPro" id="IPR036515">
    <property type="entry name" value="Transposase_17_sf"/>
</dbReference>
<dbReference type="Gene3D" id="3.30.70.1290">
    <property type="entry name" value="Transposase IS200-like"/>
    <property type="match status" value="1"/>
</dbReference>